<dbReference type="AlphaFoldDB" id="A0A2P9AHZ4"/>
<keyword evidence="1" id="KW-0560">Oxidoreductase</keyword>
<evidence type="ECO:0000259" key="2">
    <source>
        <dbReference type="Pfam" id="PF01266"/>
    </source>
</evidence>
<dbReference type="SUPFAM" id="SSF51905">
    <property type="entry name" value="FAD/NAD(P)-binding domain"/>
    <property type="match status" value="1"/>
</dbReference>
<dbReference type="Pfam" id="PF01266">
    <property type="entry name" value="DAO"/>
    <property type="match status" value="1"/>
</dbReference>
<dbReference type="Gene3D" id="3.30.9.10">
    <property type="entry name" value="D-Amino Acid Oxidase, subunit A, domain 2"/>
    <property type="match status" value="1"/>
</dbReference>
<reference evidence="4" key="1">
    <citation type="submission" date="2016-12" db="EMBL/GenBank/DDBJ databases">
        <authorList>
            <person name="Brunel B."/>
        </authorList>
    </citation>
    <scope>NUCLEOTIDE SEQUENCE [LARGE SCALE GENOMIC DNA]</scope>
</reference>
<dbReference type="EMBL" id="FUIG01000023">
    <property type="protein sequence ID" value="SJM30750.1"/>
    <property type="molecule type" value="Genomic_DNA"/>
</dbReference>
<feature type="domain" description="FAD dependent oxidoreductase" evidence="2">
    <location>
        <begin position="9"/>
        <end position="396"/>
    </location>
</feature>
<dbReference type="RefSeq" id="WP_123148142.1">
    <property type="nucleotide sequence ID" value="NZ_FUIG01000023.1"/>
</dbReference>
<organism evidence="3 4">
    <name type="scientific">Mesorhizobium delmotii</name>
    <dbReference type="NCBI Taxonomy" id="1631247"/>
    <lineage>
        <taxon>Bacteria</taxon>
        <taxon>Pseudomonadati</taxon>
        <taxon>Pseudomonadota</taxon>
        <taxon>Alphaproteobacteria</taxon>
        <taxon>Hyphomicrobiales</taxon>
        <taxon>Phyllobacteriaceae</taxon>
        <taxon>Mesorhizobium</taxon>
    </lineage>
</organism>
<evidence type="ECO:0000313" key="4">
    <source>
        <dbReference type="Proteomes" id="UP000245698"/>
    </source>
</evidence>
<dbReference type="GO" id="GO:0005737">
    <property type="term" value="C:cytoplasm"/>
    <property type="evidence" value="ECO:0007669"/>
    <property type="project" value="TreeGrafter"/>
</dbReference>
<dbReference type="PANTHER" id="PTHR13847:SF289">
    <property type="entry name" value="GLYCINE OXIDASE"/>
    <property type="match status" value="1"/>
</dbReference>
<dbReference type="InterPro" id="IPR036188">
    <property type="entry name" value="FAD/NAD-bd_sf"/>
</dbReference>
<dbReference type="GO" id="GO:0016491">
    <property type="term" value="F:oxidoreductase activity"/>
    <property type="evidence" value="ECO:0007669"/>
    <property type="project" value="UniProtKB-KW"/>
</dbReference>
<evidence type="ECO:0000313" key="3">
    <source>
        <dbReference type="EMBL" id="SJM30750.1"/>
    </source>
</evidence>
<proteinExistence type="predicted"/>
<dbReference type="InterPro" id="IPR006076">
    <property type="entry name" value="FAD-dep_OxRdtase"/>
</dbReference>
<protein>
    <submittedName>
        <fullName evidence="3">Cytochrome C4</fullName>
    </submittedName>
</protein>
<accession>A0A2P9AHZ4</accession>
<name>A0A2P9AHZ4_9HYPH</name>
<dbReference type="PANTHER" id="PTHR13847">
    <property type="entry name" value="SARCOSINE DEHYDROGENASE-RELATED"/>
    <property type="match status" value="1"/>
</dbReference>
<dbReference type="Proteomes" id="UP000245698">
    <property type="component" value="Unassembled WGS sequence"/>
</dbReference>
<evidence type="ECO:0000256" key="1">
    <source>
        <dbReference type="ARBA" id="ARBA00023002"/>
    </source>
</evidence>
<gene>
    <name evidence="3" type="ORF">BQ8482_170105</name>
</gene>
<keyword evidence="4" id="KW-1185">Reference proteome</keyword>
<sequence>MAAPETVEVAIVGAGIVGLATALRLAAEGREVLLIDPNEPGSGASFGNAGTLAEYACMPVGNPAVLRQLPKLLLDPDSPFALRWAAFFQLAPWLVRFVRQSLPAATRANAMALAGLLAEALPAWEEMVKEADMADLMRRNGCLYLYRRKSDFAKAAGGRALRAGFGVHQEVLTPGEVAALEPGLPPTGACGLYFPDSMNVTDPKTLMRRLLDAATARGVSVAQAAITGLRVEADGVRLSGSGLRIKANTVVIAAGAQSRALAMQAGDSVPLETERGYHLEFPTDAPLLNRPVCPVDLGFYMTPMNGRLRVAGTVELGGLAAPANPRRLALLDRGVRQFFPQLGRPSSEWLGFRPSLPDSRPVIGPSRGSRRVIHAFGHGHLGLTLAPITARLVADLIAGRGDPDRLAPFAADRFDA</sequence>
<dbReference type="SUPFAM" id="SSF54373">
    <property type="entry name" value="FAD-linked reductases, C-terminal domain"/>
    <property type="match status" value="1"/>
</dbReference>
<dbReference type="Gene3D" id="3.50.50.60">
    <property type="entry name" value="FAD/NAD(P)-binding domain"/>
    <property type="match status" value="2"/>
</dbReference>